<feature type="transmembrane region" description="Helical" evidence="7">
    <location>
        <begin position="69"/>
        <end position="92"/>
    </location>
</feature>
<dbReference type="PANTHER" id="PTHR31204">
    <property type="entry name" value="SIGMA INTRACELLULAR RECEPTOR 2"/>
    <property type="match status" value="1"/>
</dbReference>
<dbReference type="PIRSF" id="PIRSF031032">
    <property type="entry name" value="TMP_97_prd"/>
    <property type="match status" value="1"/>
</dbReference>
<dbReference type="Pfam" id="PF05241">
    <property type="entry name" value="EBP"/>
    <property type="match status" value="1"/>
</dbReference>
<keyword evidence="5 7" id="KW-1133">Transmembrane helix</keyword>
<accession>A0A2G4SSS4</accession>
<dbReference type="STRING" id="1340429.A0A2G4SSS4"/>
<dbReference type="RefSeq" id="XP_023465518.1">
    <property type="nucleotide sequence ID" value="XM_023611219.1"/>
</dbReference>
<dbReference type="InterPro" id="IPR016964">
    <property type="entry name" value="Sigma2_recept"/>
</dbReference>
<comment type="similarity">
    <text evidence="2">Belongs to the TMEM97/sigma-2 receptor family.</text>
</comment>
<evidence type="ECO:0000256" key="7">
    <source>
        <dbReference type="PIRNR" id="PIRNR031032"/>
    </source>
</evidence>
<reference evidence="9 10" key="1">
    <citation type="journal article" date="2016" name="Proc. Natl. Acad. Sci. U.S.A.">
        <title>Lipid metabolic changes in an early divergent fungus govern the establishment of a mutualistic symbiosis with endobacteria.</title>
        <authorList>
            <person name="Lastovetsky O.A."/>
            <person name="Gaspar M.L."/>
            <person name="Mondo S.J."/>
            <person name="LaButti K.M."/>
            <person name="Sandor L."/>
            <person name="Grigoriev I.V."/>
            <person name="Henry S.A."/>
            <person name="Pawlowska T.E."/>
        </authorList>
    </citation>
    <scope>NUCLEOTIDE SEQUENCE [LARGE SCALE GENOMIC DNA]</scope>
    <source>
        <strain evidence="9 10">ATCC 52813</strain>
    </source>
</reference>
<evidence type="ECO:0000313" key="10">
    <source>
        <dbReference type="Proteomes" id="UP000242254"/>
    </source>
</evidence>
<comment type="subcellular location">
    <subcellularLocation>
        <location evidence="1">Endoplasmic reticulum membrane</location>
        <topology evidence="1">Multi-pass membrane protein</topology>
    </subcellularLocation>
</comment>
<sequence length="169" mass="19649">MKSAPVEYGRMDHILYYYFISHIPITLLFDLQAIYPKTWVPQLLLDTNTRYVNILNDPLMNATLNTHLYWFKSFVFCEAFLQLPFFFIAIYGISHRKLWVRLPLIIYGAHVSTTVIPCLAEIIFGSLLTRFQLFGLLCLYLPYLLIPLFGAIDSFMMISKICCSTEVSL</sequence>
<evidence type="ECO:0000313" key="9">
    <source>
        <dbReference type="EMBL" id="PHZ11810.1"/>
    </source>
</evidence>
<organism evidence="9 10">
    <name type="scientific">Rhizopus microsporus ATCC 52813</name>
    <dbReference type="NCBI Taxonomy" id="1340429"/>
    <lineage>
        <taxon>Eukaryota</taxon>
        <taxon>Fungi</taxon>
        <taxon>Fungi incertae sedis</taxon>
        <taxon>Mucoromycota</taxon>
        <taxon>Mucoromycotina</taxon>
        <taxon>Mucoromycetes</taxon>
        <taxon>Mucorales</taxon>
        <taxon>Mucorineae</taxon>
        <taxon>Rhizopodaceae</taxon>
        <taxon>Rhizopus</taxon>
    </lineage>
</organism>
<feature type="transmembrane region" description="Helical" evidence="7">
    <location>
        <begin position="133"/>
        <end position="152"/>
    </location>
</feature>
<evidence type="ECO:0000256" key="3">
    <source>
        <dbReference type="ARBA" id="ARBA00022692"/>
    </source>
</evidence>
<feature type="domain" description="EXPERA" evidence="8">
    <location>
        <begin position="11"/>
        <end position="151"/>
    </location>
</feature>
<keyword evidence="10" id="KW-1185">Reference proteome</keyword>
<keyword evidence="6 7" id="KW-0472">Membrane</keyword>
<protein>
    <recommendedName>
        <fullName evidence="7">Efficient mitochondria targeting-associated protein 19</fullName>
    </recommendedName>
</protein>
<dbReference type="PANTHER" id="PTHR31204:SF1">
    <property type="entry name" value="SIGMA INTRACELLULAR RECEPTOR 2"/>
    <property type="match status" value="1"/>
</dbReference>
<dbReference type="Proteomes" id="UP000242254">
    <property type="component" value="Unassembled WGS sequence"/>
</dbReference>
<dbReference type="InterPro" id="IPR033118">
    <property type="entry name" value="EXPERA"/>
</dbReference>
<dbReference type="InterPro" id="IPR051987">
    <property type="entry name" value="Sigma-2_receptor-like"/>
</dbReference>
<dbReference type="GeneID" id="35442209"/>
<feature type="transmembrane region" description="Helical" evidence="7">
    <location>
        <begin position="15"/>
        <end position="35"/>
    </location>
</feature>
<dbReference type="EMBL" id="KZ303851">
    <property type="protein sequence ID" value="PHZ11810.1"/>
    <property type="molecule type" value="Genomic_DNA"/>
</dbReference>
<evidence type="ECO:0000256" key="1">
    <source>
        <dbReference type="ARBA" id="ARBA00004477"/>
    </source>
</evidence>
<dbReference type="GO" id="GO:0005789">
    <property type="term" value="C:endoplasmic reticulum membrane"/>
    <property type="evidence" value="ECO:0007669"/>
    <property type="project" value="UniProtKB-SubCell"/>
</dbReference>
<evidence type="ECO:0000256" key="4">
    <source>
        <dbReference type="ARBA" id="ARBA00022824"/>
    </source>
</evidence>
<dbReference type="PROSITE" id="PS51751">
    <property type="entry name" value="EXPERA"/>
    <property type="match status" value="1"/>
</dbReference>
<gene>
    <name evidence="9" type="ORF">RHIMIDRAFT_256244</name>
</gene>
<keyword evidence="3 7" id="KW-0812">Transmembrane</keyword>
<proteinExistence type="inferred from homology"/>
<name>A0A2G4SSS4_RHIZD</name>
<evidence type="ECO:0000259" key="8">
    <source>
        <dbReference type="PROSITE" id="PS51751"/>
    </source>
</evidence>
<keyword evidence="4 7" id="KW-0256">Endoplasmic reticulum</keyword>
<feature type="transmembrane region" description="Helical" evidence="7">
    <location>
        <begin position="104"/>
        <end position="127"/>
    </location>
</feature>
<dbReference type="AlphaFoldDB" id="A0A2G4SSS4"/>
<evidence type="ECO:0000256" key="2">
    <source>
        <dbReference type="ARBA" id="ARBA00009096"/>
    </source>
</evidence>
<evidence type="ECO:0000256" key="5">
    <source>
        <dbReference type="ARBA" id="ARBA00022989"/>
    </source>
</evidence>
<evidence type="ECO:0000256" key="6">
    <source>
        <dbReference type="ARBA" id="ARBA00023136"/>
    </source>
</evidence>